<evidence type="ECO:0000313" key="9">
    <source>
        <dbReference type="EMBL" id="MFC3460102.1"/>
    </source>
</evidence>
<feature type="domain" description="Glutamine amidotransferase type-2" evidence="8">
    <location>
        <begin position="2"/>
        <end position="214"/>
    </location>
</feature>
<comment type="similarity">
    <text evidence="2">Belongs to the asparagine synthetase family.</text>
</comment>
<dbReference type="PROSITE" id="PS51278">
    <property type="entry name" value="GATASE_TYPE_2"/>
    <property type="match status" value="1"/>
</dbReference>
<dbReference type="InterPro" id="IPR006426">
    <property type="entry name" value="Asn_synth_AEB"/>
</dbReference>
<comment type="caution">
    <text evidence="9">The sequence shown here is derived from an EMBL/GenBank/DDBJ whole genome shotgun (WGS) entry which is preliminary data.</text>
</comment>
<dbReference type="Pfam" id="PF00733">
    <property type="entry name" value="Asn_synthase"/>
    <property type="match status" value="1"/>
</dbReference>
<dbReference type="EMBL" id="JBHRVV010000001">
    <property type="protein sequence ID" value="MFC3460102.1"/>
    <property type="molecule type" value="Genomic_DNA"/>
</dbReference>
<dbReference type="Proteomes" id="UP001595665">
    <property type="component" value="Unassembled WGS sequence"/>
</dbReference>
<dbReference type="Gene3D" id="3.60.20.10">
    <property type="entry name" value="Glutamine Phosphoribosylpyrophosphate, subunit 1, domain 1"/>
    <property type="match status" value="1"/>
</dbReference>
<dbReference type="InterPro" id="IPR033738">
    <property type="entry name" value="AsnB_N"/>
</dbReference>
<sequence>MCGIVGIFDPRGTREFDRDVLQRMNQTQFHRGPVEGDVYLEPGVGFGHRRLSIIDLAAGQQPLFNEDHTVVTVFNGEIYNFRELTKELTALGHTFRTHSDTETIVHAWEQWGEDCVKHLRGMFAFAIWDRNKKVFFVARDHIGVKPLHYAFLPDGTFVFGSELKALLSFPELPRVIEPRAVEEYFAYGYVPEPRTIFKDAFKLEPGYSLTLQVGSNAANAKPRRWWDVPFTPHGAMSEQQMEEELIVRLRESVESQMEAEVPLGAFLSGGVDSSAIVAMMAGLSKEPVNTCSIAFNDPAFDESTYARQVAEQYKTNHQCETVDKDDYGLVDLLAGLYDEPYADSSAIPTYRVCELARKRVTVALSGDGGDENFAGYRRYRMAMGEQQVRSMLPLALRKPVFGFLGKAYPKADWAPRIFRAKTTFEALARDLVDGYFHGVSILVDRVRDQLFSESFRSQLQGYRAVEVMRGHAANAPTDDPLSITQYVDMKTYLPGDILTKVDRASMAHALEVRVPLLDHKFVEWVSGLPSSSKLRNGEGKHIFKKALEPYLSQDILYRKKMGFSIPLASWLRGPLRDAMKAAVLNPMLLDTGIFNRNYLQRMVDEHLAGTKDHSTALWAVLMFEAFLRKNGATGATSTNSSIGAASPLIASAA</sequence>
<accession>A0ABV7PQN4</accession>
<organism evidence="9 10">
    <name type="scientific">Massilia haematophila</name>
    <dbReference type="NCBI Taxonomy" id="457923"/>
    <lineage>
        <taxon>Bacteria</taxon>
        <taxon>Pseudomonadati</taxon>
        <taxon>Pseudomonadota</taxon>
        <taxon>Betaproteobacteria</taxon>
        <taxon>Burkholderiales</taxon>
        <taxon>Oxalobacteraceae</taxon>
        <taxon>Telluria group</taxon>
        <taxon>Massilia</taxon>
    </lineage>
</organism>
<dbReference type="CDD" id="cd00712">
    <property type="entry name" value="AsnB"/>
    <property type="match status" value="1"/>
</dbReference>
<evidence type="ECO:0000256" key="4">
    <source>
        <dbReference type="ARBA" id="ARBA00022741"/>
    </source>
</evidence>
<evidence type="ECO:0000256" key="3">
    <source>
        <dbReference type="ARBA" id="ARBA00012737"/>
    </source>
</evidence>
<dbReference type="PANTHER" id="PTHR43284">
    <property type="entry name" value="ASPARAGINE SYNTHETASE (GLUTAMINE-HYDROLYZING)"/>
    <property type="match status" value="1"/>
</dbReference>
<evidence type="ECO:0000259" key="8">
    <source>
        <dbReference type="PROSITE" id="PS51278"/>
    </source>
</evidence>
<protein>
    <recommendedName>
        <fullName evidence="3">asparagine synthase (glutamine-hydrolyzing)</fullName>
        <ecNumber evidence="3">6.3.5.4</ecNumber>
    </recommendedName>
</protein>
<evidence type="ECO:0000313" key="10">
    <source>
        <dbReference type="Proteomes" id="UP001595665"/>
    </source>
</evidence>
<comment type="pathway">
    <text evidence="1">Amino-acid biosynthesis; L-asparagine biosynthesis; L-asparagine from L-aspartate (L-Gln route): step 1/1.</text>
</comment>
<dbReference type="InterPro" id="IPR001962">
    <property type="entry name" value="Asn_synthase"/>
</dbReference>
<dbReference type="InterPro" id="IPR051786">
    <property type="entry name" value="ASN_synthetase/amidase"/>
</dbReference>
<evidence type="ECO:0000256" key="5">
    <source>
        <dbReference type="ARBA" id="ARBA00022840"/>
    </source>
</evidence>
<dbReference type="Gene3D" id="3.40.50.620">
    <property type="entry name" value="HUPs"/>
    <property type="match status" value="2"/>
</dbReference>
<evidence type="ECO:0000256" key="2">
    <source>
        <dbReference type="ARBA" id="ARBA00005752"/>
    </source>
</evidence>
<dbReference type="InterPro" id="IPR014729">
    <property type="entry name" value="Rossmann-like_a/b/a_fold"/>
</dbReference>
<keyword evidence="10" id="KW-1185">Reference proteome</keyword>
<keyword evidence="4" id="KW-0547">Nucleotide-binding</keyword>
<keyword evidence="6" id="KW-0315">Glutamine amidotransferase</keyword>
<dbReference type="InterPro" id="IPR017539">
    <property type="entry name" value="XrtA_amidotfase"/>
</dbReference>
<keyword evidence="5" id="KW-0067">ATP-binding</keyword>
<dbReference type="PIRSF" id="PIRSF001589">
    <property type="entry name" value="Asn_synthetase_glu-h"/>
    <property type="match status" value="1"/>
</dbReference>
<dbReference type="InterPro" id="IPR017932">
    <property type="entry name" value="GATase_2_dom"/>
</dbReference>
<proteinExistence type="inferred from homology"/>
<comment type="catalytic activity">
    <reaction evidence="7">
        <text>L-aspartate + L-glutamine + ATP + H2O = L-asparagine + L-glutamate + AMP + diphosphate + H(+)</text>
        <dbReference type="Rhea" id="RHEA:12228"/>
        <dbReference type="ChEBI" id="CHEBI:15377"/>
        <dbReference type="ChEBI" id="CHEBI:15378"/>
        <dbReference type="ChEBI" id="CHEBI:29985"/>
        <dbReference type="ChEBI" id="CHEBI:29991"/>
        <dbReference type="ChEBI" id="CHEBI:30616"/>
        <dbReference type="ChEBI" id="CHEBI:33019"/>
        <dbReference type="ChEBI" id="CHEBI:58048"/>
        <dbReference type="ChEBI" id="CHEBI:58359"/>
        <dbReference type="ChEBI" id="CHEBI:456215"/>
        <dbReference type="EC" id="6.3.5.4"/>
    </reaction>
</comment>
<dbReference type="NCBIfam" id="TIGR01536">
    <property type="entry name" value="asn_synth_AEB"/>
    <property type="match status" value="1"/>
</dbReference>
<evidence type="ECO:0000256" key="6">
    <source>
        <dbReference type="ARBA" id="ARBA00022962"/>
    </source>
</evidence>
<dbReference type="InterPro" id="IPR029055">
    <property type="entry name" value="Ntn_hydrolases_N"/>
</dbReference>
<dbReference type="EC" id="6.3.5.4" evidence="3"/>
<reference evidence="10" key="1">
    <citation type="journal article" date="2019" name="Int. J. Syst. Evol. Microbiol.">
        <title>The Global Catalogue of Microorganisms (GCM) 10K type strain sequencing project: providing services to taxonomists for standard genome sequencing and annotation.</title>
        <authorList>
            <consortium name="The Broad Institute Genomics Platform"/>
            <consortium name="The Broad Institute Genome Sequencing Center for Infectious Disease"/>
            <person name="Wu L."/>
            <person name="Ma J."/>
        </authorList>
    </citation>
    <scope>NUCLEOTIDE SEQUENCE [LARGE SCALE GENOMIC DNA]</scope>
    <source>
        <strain evidence="10">CCM 7480</strain>
    </source>
</reference>
<evidence type="ECO:0000256" key="7">
    <source>
        <dbReference type="ARBA" id="ARBA00048741"/>
    </source>
</evidence>
<dbReference type="NCBIfam" id="TIGR03108">
    <property type="entry name" value="eps_aminotran_1"/>
    <property type="match status" value="1"/>
</dbReference>
<dbReference type="RefSeq" id="WP_379736721.1">
    <property type="nucleotide sequence ID" value="NZ_JBHRVV010000001.1"/>
</dbReference>
<dbReference type="Pfam" id="PF13537">
    <property type="entry name" value="GATase_7"/>
    <property type="match status" value="1"/>
</dbReference>
<dbReference type="CDD" id="cd01991">
    <property type="entry name" value="Asn_synthase_B_C"/>
    <property type="match status" value="1"/>
</dbReference>
<dbReference type="SUPFAM" id="SSF56235">
    <property type="entry name" value="N-terminal nucleophile aminohydrolases (Ntn hydrolases)"/>
    <property type="match status" value="1"/>
</dbReference>
<dbReference type="PANTHER" id="PTHR43284:SF1">
    <property type="entry name" value="ASPARAGINE SYNTHETASE"/>
    <property type="match status" value="1"/>
</dbReference>
<evidence type="ECO:0000256" key="1">
    <source>
        <dbReference type="ARBA" id="ARBA00005187"/>
    </source>
</evidence>
<name>A0ABV7PQN4_9BURK</name>
<gene>
    <name evidence="9" type="ORF">ACFOPH_17865</name>
</gene>
<dbReference type="SUPFAM" id="SSF52402">
    <property type="entry name" value="Adenine nucleotide alpha hydrolases-like"/>
    <property type="match status" value="1"/>
</dbReference>